<proteinExistence type="predicted"/>
<accession>A0A167V059</accession>
<keyword evidence="4" id="KW-1185">Reference proteome</keyword>
<dbReference type="STRING" id="436010.A0A167V059"/>
<gene>
    <name evidence="3" type="ORF">FIBSPDRAFT_843895</name>
</gene>
<feature type="non-terminal residue" evidence="3">
    <location>
        <position position="383"/>
    </location>
</feature>
<dbReference type="EMBL" id="KV417917">
    <property type="protein sequence ID" value="KZP04495.1"/>
    <property type="molecule type" value="Genomic_DNA"/>
</dbReference>
<evidence type="ECO:0008006" key="5">
    <source>
        <dbReference type="Google" id="ProtNLM"/>
    </source>
</evidence>
<dbReference type="SUPFAM" id="SSF48230">
    <property type="entry name" value="Chondroitin AC/alginate lyase"/>
    <property type="match status" value="1"/>
</dbReference>
<dbReference type="OrthoDB" id="3476529at2759"/>
<dbReference type="InterPro" id="IPR008929">
    <property type="entry name" value="Chondroitin_lyas"/>
</dbReference>
<feature type="region of interest" description="Disordered" evidence="1">
    <location>
        <begin position="1"/>
        <end position="35"/>
    </location>
</feature>
<protein>
    <recommendedName>
        <fullName evidence="5">Alginate lyase domain-containing protein</fullName>
    </recommendedName>
</protein>
<evidence type="ECO:0000313" key="3">
    <source>
        <dbReference type="EMBL" id="KZP04495.1"/>
    </source>
</evidence>
<dbReference type="Proteomes" id="UP000076532">
    <property type="component" value="Unassembled WGS sequence"/>
</dbReference>
<evidence type="ECO:0000313" key="4">
    <source>
        <dbReference type="Proteomes" id="UP000076532"/>
    </source>
</evidence>
<dbReference type="PANTHER" id="PTHR38045">
    <property type="entry name" value="CHROMOSOME 1, WHOLE GENOME SHOTGUN SEQUENCE"/>
    <property type="match status" value="1"/>
</dbReference>
<evidence type="ECO:0000256" key="2">
    <source>
        <dbReference type="SAM" id="Phobius"/>
    </source>
</evidence>
<dbReference type="AlphaFoldDB" id="A0A167V059"/>
<organism evidence="3 4">
    <name type="scientific">Athelia psychrophila</name>
    <dbReference type="NCBI Taxonomy" id="1759441"/>
    <lineage>
        <taxon>Eukaryota</taxon>
        <taxon>Fungi</taxon>
        <taxon>Dikarya</taxon>
        <taxon>Basidiomycota</taxon>
        <taxon>Agaricomycotina</taxon>
        <taxon>Agaricomycetes</taxon>
        <taxon>Agaricomycetidae</taxon>
        <taxon>Atheliales</taxon>
        <taxon>Atheliaceae</taxon>
        <taxon>Athelia</taxon>
    </lineage>
</organism>
<reference evidence="3 4" key="1">
    <citation type="journal article" date="2016" name="Mol. Biol. Evol.">
        <title>Comparative Genomics of Early-Diverging Mushroom-Forming Fungi Provides Insights into the Origins of Lignocellulose Decay Capabilities.</title>
        <authorList>
            <person name="Nagy L.G."/>
            <person name="Riley R."/>
            <person name="Tritt A."/>
            <person name="Adam C."/>
            <person name="Daum C."/>
            <person name="Floudas D."/>
            <person name="Sun H."/>
            <person name="Yadav J.S."/>
            <person name="Pangilinan J."/>
            <person name="Larsson K.H."/>
            <person name="Matsuura K."/>
            <person name="Barry K."/>
            <person name="Labutti K."/>
            <person name="Kuo R."/>
            <person name="Ohm R.A."/>
            <person name="Bhattacharya S.S."/>
            <person name="Shirouzu T."/>
            <person name="Yoshinaga Y."/>
            <person name="Martin F.M."/>
            <person name="Grigoriev I.V."/>
            <person name="Hibbett D.S."/>
        </authorList>
    </citation>
    <scope>NUCLEOTIDE SEQUENCE [LARGE SCALE GENOMIC DNA]</scope>
    <source>
        <strain evidence="3 4">CBS 109695</strain>
    </source>
</reference>
<keyword evidence="2" id="KW-1133">Transmembrane helix</keyword>
<dbReference type="Gene3D" id="1.50.10.100">
    <property type="entry name" value="Chondroitin AC/alginate lyase"/>
    <property type="match status" value="1"/>
</dbReference>
<name>A0A167V059_9AGAM</name>
<keyword evidence="2" id="KW-0472">Membrane</keyword>
<evidence type="ECO:0000256" key="1">
    <source>
        <dbReference type="SAM" id="MobiDB-lite"/>
    </source>
</evidence>
<keyword evidence="2" id="KW-0812">Transmembrane</keyword>
<dbReference type="PANTHER" id="PTHR38045:SF1">
    <property type="entry name" value="HEPARINASE II_III-LIKE PROTEIN"/>
    <property type="match status" value="1"/>
</dbReference>
<sequence length="383" mass="40625">MADYGHTDSMRSTPGGGGSPAGDHPQQNDSTGFITAPAGAKKGGVSKWIKIGVPVLILVIVGAVLGGVLGSRHHNSNSSTSSSASASSASAAASSAASAGNALGVFATATNSEFMMPIYPSTTNTAAFTEPTFTEDSSSTWPADPFKPSSPSATTTIFGNATEYYNLPPVVYFMDGGSGILDNCRYVKMRIKAFGYAYRMTNDTKWSDRAYAELENAVSSSFGPSGPTKWNPAHFLDTAEMTAAFAIAYDWMYDAWTSTQLNTIKQSILTYGLNNGVSAYTQTSFNANWWKDDTTGTAQQILGFTIPNAKEVCAFGPSSDGTWAETANYWYFGTTAHAEMSSSLLTATGSDYGLLDTNAHFNLTGLYHMYATGPTSLFNYGDH</sequence>
<feature type="transmembrane region" description="Helical" evidence="2">
    <location>
        <begin position="51"/>
        <end position="70"/>
    </location>
</feature>